<accession>A0A4V5MIA2</accession>
<organism evidence="1 2">
    <name type="scientific">Streptomyces piniterrae</name>
    <dbReference type="NCBI Taxonomy" id="2571125"/>
    <lineage>
        <taxon>Bacteria</taxon>
        <taxon>Bacillati</taxon>
        <taxon>Actinomycetota</taxon>
        <taxon>Actinomycetes</taxon>
        <taxon>Kitasatosporales</taxon>
        <taxon>Streptomycetaceae</taxon>
        <taxon>Streptomyces</taxon>
    </lineage>
</organism>
<reference evidence="1 2" key="1">
    <citation type="submission" date="2019-04" db="EMBL/GenBank/DDBJ databases">
        <title>Streptomyces piniterrae sp. nov., a heliquinomycin-producing actinomycete isolated from rhizosphere soil of Pinus yunnanensis.</title>
        <authorList>
            <person name="Zhuang X."/>
            <person name="Zhao J."/>
        </authorList>
    </citation>
    <scope>NUCLEOTIDE SEQUENCE [LARGE SCALE GENOMIC DNA]</scope>
    <source>
        <strain evidence="2">jys28</strain>
    </source>
</reference>
<dbReference type="RefSeq" id="WP_136743387.1">
    <property type="nucleotide sequence ID" value="NZ_SUMB01000012.1"/>
</dbReference>
<dbReference type="AlphaFoldDB" id="A0A4V5MIA2"/>
<dbReference type="Proteomes" id="UP000308697">
    <property type="component" value="Unassembled WGS sequence"/>
</dbReference>
<comment type="caution">
    <text evidence="1">The sequence shown here is derived from an EMBL/GenBank/DDBJ whole genome shotgun (WGS) entry which is preliminary data.</text>
</comment>
<sequence>MAHETDIDAVLRAADRAQGPDHLEFPHGFDHRRALARVQALVERLQKGFGCRCVVDTGVQDASFHADIAVPAETTGAGERITVRLSNFGDFAVIASENPGCYLDLDEAEAEGALTPADRCTAEAAVASLGYVLIPEPALRRPYDGVTLLGEHSSPYGEATWWIRFFDYL</sequence>
<protein>
    <submittedName>
        <fullName evidence="1">BTB/POZ domain-containing protein</fullName>
    </submittedName>
</protein>
<evidence type="ECO:0000313" key="1">
    <source>
        <dbReference type="EMBL" id="TJZ44628.1"/>
    </source>
</evidence>
<proteinExistence type="predicted"/>
<name>A0A4V5MIA2_9ACTN</name>
<evidence type="ECO:0000313" key="2">
    <source>
        <dbReference type="Proteomes" id="UP000308697"/>
    </source>
</evidence>
<gene>
    <name evidence="1" type="ORF">FCH28_30445</name>
</gene>
<dbReference type="OrthoDB" id="3283561at2"/>
<dbReference type="EMBL" id="SUMB01000012">
    <property type="protein sequence ID" value="TJZ44628.1"/>
    <property type="molecule type" value="Genomic_DNA"/>
</dbReference>
<keyword evidence="2" id="KW-1185">Reference proteome</keyword>